<evidence type="ECO:0000313" key="3">
    <source>
        <dbReference type="Proteomes" id="UP000184159"/>
    </source>
</evidence>
<accession>A0A1M5FL71</accession>
<proteinExistence type="predicted"/>
<feature type="signal peptide" evidence="1">
    <location>
        <begin position="1"/>
        <end position="20"/>
    </location>
</feature>
<protein>
    <recommendedName>
        <fullName evidence="4">Porin</fullName>
    </recommendedName>
</protein>
<keyword evidence="3" id="KW-1185">Reference proteome</keyword>
<evidence type="ECO:0000313" key="2">
    <source>
        <dbReference type="EMBL" id="SHF92235.1"/>
    </source>
</evidence>
<dbReference type="RefSeq" id="WP_131814935.1">
    <property type="nucleotide sequence ID" value="NZ_FQUH01000020.1"/>
</dbReference>
<evidence type="ECO:0008006" key="4">
    <source>
        <dbReference type="Google" id="ProtNLM"/>
    </source>
</evidence>
<reference evidence="3" key="1">
    <citation type="submission" date="2016-11" db="EMBL/GenBank/DDBJ databases">
        <authorList>
            <person name="Varghese N."/>
            <person name="Submissions S."/>
        </authorList>
    </citation>
    <scope>NUCLEOTIDE SEQUENCE [LARGE SCALE GENOMIC DNA]</scope>
    <source>
        <strain evidence="3">DSM 21264</strain>
    </source>
</reference>
<sequence length="384" mass="42691">MKKRTLTMLIPLLLSSAAYAKSDTNPWDSDVVENYLNPNKGAEISKISDPENNSRWYATVRLKGNAEIARGDSAKNRESAYLQGNLRLRGKTMLTNDVGFIGDFWLKVQENHRRVDGVTVSNFEGDLEDRVLWEQFRFGFESDEYGALMLAKHTATWSVFATDIGVQGLYDTQGDAGVKNSDKIIYKNQFDNNLFLNASYDTQSYIMGVDLGYQTADFYSYAPDSYGVYVSAHNGQPTLENGAGNFIMGNANPNGKVNSDSGRPRNSKSEYTYSLVGYKQFGFKHKVAANISYSKMASNESASLIESRGYATKGLGLSGTVSYQMFPDGLTGFSPVVTVSQDEFGTTAAPELQYFIKPYMRVWAAHVFNSSGQDVSKVEFQFDF</sequence>
<gene>
    <name evidence="2" type="ORF">SAMN02745781_03517</name>
</gene>
<keyword evidence="1" id="KW-0732">Signal</keyword>
<dbReference type="EMBL" id="FQUH01000020">
    <property type="protein sequence ID" value="SHF92235.1"/>
    <property type="molecule type" value="Genomic_DNA"/>
</dbReference>
<organism evidence="2 3">
    <name type="scientific">Vibrio gazogenes DSM 21264 = NBRC 103151</name>
    <dbReference type="NCBI Taxonomy" id="1123492"/>
    <lineage>
        <taxon>Bacteria</taxon>
        <taxon>Pseudomonadati</taxon>
        <taxon>Pseudomonadota</taxon>
        <taxon>Gammaproteobacteria</taxon>
        <taxon>Vibrionales</taxon>
        <taxon>Vibrionaceae</taxon>
        <taxon>Vibrio</taxon>
    </lineage>
</organism>
<dbReference type="Proteomes" id="UP000184159">
    <property type="component" value="Unassembled WGS sequence"/>
</dbReference>
<evidence type="ECO:0000256" key="1">
    <source>
        <dbReference type="SAM" id="SignalP"/>
    </source>
</evidence>
<name>A0A1M5FL71_VIBGA</name>
<feature type="chain" id="PRO_5009910179" description="Porin" evidence="1">
    <location>
        <begin position="21"/>
        <end position="384"/>
    </location>
</feature>
<dbReference type="AlphaFoldDB" id="A0A1M5FL71"/>